<dbReference type="Pfam" id="PF00149">
    <property type="entry name" value="Metallophos"/>
    <property type="match status" value="1"/>
</dbReference>
<dbReference type="AlphaFoldDB" id="A0A6N2R270"/>
<dbReference type="SUPFAM" id="SSF56300">
    <property type="entry name" value="Metallo-dependent phosphatases"/>
    <property type="match status" value="1"/>
</dbReference>
<gene>
    <name evidence="2" type="primary">pphB</name>
    <name evidence="2" type="ORF">CULFYP111_00131</name>
</gene>
<sequence>MLKIENFDEDIFDKIYVFGDLHGNYDLFIKMLEKIKFTKDDLIVILGDSCDRGNKTANLYYKYKELMEKWIYNKTYP</sequence>
<name>A0A6N2R270_9BACT</name>
<evidence type="ECO:0000313" key="2">
    <source>
        <dbReference type="EMBL" id="VYS74211.1"/>
    </source>
</evidence>
<organism evidence="2">
    <name type="scientific">Campylobacter ureolyticus</name>
    <dbReference type="NCBI Taxonomy" id="827"/>
    <lineage>
        <taxon>Bacteria</taxon>
        <taxon>Pseudomonadati</taxon>
        <taxon>Campylobacterota</taxon>
        <taxon>Epsilonproteobacteria</taxon>
        <taxon>Campylobacterales</taxon>
        <taxon>Campylobacteraceae</taxon>
        <taxon>Campylobacter</taxon>
    </lineage>
</organism>
<dbReference type="GO" id="GO:0004722">
    <property type="term" value="F:protein serine/threonine phosphatase activity"/>
    <property type="evidence" value="ECO:0007669"/>
    <property type="project" value="UniProtKB-EC"/>
</dbReference>
<keyword evidence="2" id="KW-0378">Hydrolase</keyword>
<dbReference type="InterPro" id="IPR029052">
    <property type="entry name" value="Metallo-depent_PP-like"/>
</dbReference>
<accession>A0A6N2R270</accession>
<proteinExistence type="predicted"/>
<evidence type="ECO:0000259" key="1">
    <source>
        <dbReference type="Pfam" id="PF00149"/>
    </source>
</evidence>
<protein>
    <submittedName>
        <fullName evidence="2">Serine/threonine-protein phosphatase 2</fullName>
        <ecNumber evidence="2">3.1.3.16</ecNumber>
    </submittedName>
</protein>
<dbReference type="EMBL" id="CACRSK010000001">
    <property type="protein sequence ID" value="VYS74211.1"/>
    <property type="molecule type" value="Genomic_DNA"/>
</dbReference>
<dbReference type="InterPro" id="IPR004843">
    <property type="entry name" value="Calcineurin-like_PHP"/>
</dbReference>
<dbReference type="EC" id="3.1.3.16" evidence="2"/>
<feature type="domain" description="Calcineurin-like phosphoesterase" evidence="1">
    <location>
        <begin position="14"/>
        <end position="71"/>
    </location>
</feature>
<reference evidence="2" key="1">
    <citation type="submission" date="2019-11" db="EMBL/GenBank/DDBJ databases">
        <authorList>
            <person name="Feng L."/>
        </authorList>
    </citation>
    <scope>NUCLEOTIDE SEQUENCE</scope>
    <source>
        <strain evidence="2">CUreolyticusLFYP111</strain>
    </source>
</reference>
<dbReference type="RefSeq" id="WP_421731757.1">
    <property type="nucleotide sequence ID" value="NZ_CACRSK010000001.1"/>
</dbReference>
<dbReference type="Gene3D" id="3.60.21.10">
    <property type="match status" value="1"/>
</dbReference>